<keyword evidence="1 12" id="KW-0813">Transport</keyword>
<comment type="function">
    <text evidence="9 12">F(1)F(0) ATP synthase produces ATP from ADP in the presence of a proton or sodium gradient. F-type ATPases consist of two structural domains, F(1) containing the extramembraneous catalytic core and F(0) containing the membrane proton channel, linked together by a central stalk and a peripheral stalk. During catalysis, ATP synthesis in the catalytic domain of F(1) is coupled via a rotary mechanism of the central stalk subunits to proton translocation.</text>
</comment>
<keyword evidence="14" id="KW-0175">Coiled coil</keyword>
<comment type="similarity">
    <text evidence="12 13">Belongs to the ATPase B chain family.</text>
</comment>
<accession>A0A1I6JK58</accession>
<comment type="subunit">
    <text evidence="12">F-type ATPases have 2 components, F(1) - the catalytic core - and F(0) - the membrane proton channel. F(1) has five subunits: alpha(3), beta(3), gamma(1), delta(1), epsilon(1). F(0) has three main subunits: a(1), b(2) and c(10-14). The alpha and beta chains form an alternating ring which encloses part of the gamma chain. F(1) is attached to F(0) by a central stalk formed by the gamma and epsilon chains, while a peripheral stalk is formed by the delta and b chains.</text>
</comment>
<comment type="function">
    <text evidence="10">Component of the F(0) channel, it forms part of the peripheral stalk, linking F(1) to F(0). The b'-subunit is a diverged and duplicated form of b found in plants and photosynthetic bacteria.</text>
</comment>
<dbReference type="InterPro" id="IPR002146">
    <property type="entry name" value="ATP_synth_b/b'su_bac/chlpt"/>
</dbReference>
<comment type="subcellular location">
    <subcellularLocation>
        <location evidence="12">Cell membrane</location>
        <topology evidence="12">Single-pass membrane protein</topology>
    </subcellularLocation>
    <subcellularLocation>
        <location evidence="11">Endomembrane system</location>
        <topology evidence="11">Single-pass membrane protein</topology>
    </subcellularLocation>
</comment>
<proteinExistence type="inferred from homology"/>
<keyword evidence="12" id="KW-1003">Cell membrane</keyword>
<evidence type="ECO:0000256" key="3">
    <source>
        <dbReference type="ARBA" id="ARBA00022692"/>
    </source>
</evidence>
<keyword evidence="16" id="KW-1185">Reference proteome</keyword>
<organism evidence="15 16">
    <name type="scientific">Sphingomonas jatrophae</name>
    <dbReference type="NCBI Taxonomy" id="1166337"/>
    <lineage>
        <taxon>Bacteria</taxon>
        <taxon>Pseudomonadati</taxon>
        <taxon>Pseudomonadota</taxon>
        <taxon>Alphaproteobacteria</taxon>
        <taxon>Sphingomonadales</taxon>
        <taxon>Sphingomonadaceae</taxon>
        <taxon>Sphingomonas</taxon>
    </lineage>
</organism>
<dbReference type="Pfam" id="PF00430">
    <property type="entry name" value="ATP-synt_B"/>
    <property type="match status" value="1"/>
</dbReference>
<dbReference type="GO" id="GO:0046933">
    <property type="term" value="F:proton-transporting ATP synthase activity, rotational mechanism"/>
    <property type="evidence" value="ECO:0007669"/>
    <property type="project" value="UniProtKB-UniRule"/>
</dbReference>
<dbReference type="GO" id="GO:0005886">
    <property type="term" value="C:plasma membrane"/>
    <property type="evidence" value="ECO:0007669"/>
    <property type="project" value="UniProtKB-SubCell"/>
</dbReference>
<evidence type="ECO:0000256" key="6">
    <source>
        <dbReference type="ARBA" id="ARBA00023065"/>
    </source>
</evidence>
<dbReference type="GO" id="GO:0012505">
    <property type="term" value="C:endomembrane system"/>
    <property type="evidence" value="ECO:0007669"/>
    <property type="project" value="UniProtKB-SubCell"/>
</dbReference>
<protein>
    <recommendedName>
        <fullName evidence="12">ATP synthase subunit b</fullName>
    </recommendedName>
    <alternativeName>
        <fullName evidence="12">ATP synthase F(0) sector subunit b</fullName>
    </alternativeName>
    <alternativeName>
        <fullName evidence="12">ATPase subunit I</fullName>
    </alternativeName>
    <alternativeName>
        <fullName evidence="12">F-type ATPase subunit b</fullName>
        <shortName evidence="12">F-ATPase subunit b</shortName>
    </alternativeName>
</protein>
<feature type="coiled-coil region" evidence="14">
    <location>
        <begin position="85"/>
        <end position="116"/>
    </location>
</feature>
<reference evidence="15 16" key="1">
    <citation type="submission" date="2016-10" db="EMBL/GenBank/DDBJ databases">
        <authorList>
            <person name="de Groot N.N."/>
        </authorList>
    </citation>
    <scope>NUCLEOTIDE SEQUENCE [LARGE SCALE GENOMIC DNA]</scope>
    <source>
        <strain evidence="15 16">S5-249</strain>
    </source>
</reference>
<gene>
    <name evidence="12" type="primary">atpF</name>
    <name evidence="15" type="ORF">SAMN05192580_0383</name>
</gene>
<evidence type="ECO:0000256" key="14">
    <source>
        <dbReference type="SAM" id="Coils"/>
    </source>
</evidence>
<evidence type="ECO:0000256" key="13">
    <source>
        <dbReference type="RuleBase" id="RU003848"/>
    </source>
</evidence>
<name>A0A1I6JK58_9SPHN</name>
<keyword evidence="2 12" id="KW-0138">CF(0)</keyword>
<keyword evidence="6 12" id="KW-0406">Ion transport</keyword>
<keyword evidence="3 12" id="KW-0812">Transmembrane</keyword>
<evidence type="ECO:0000256" key="9">
    <source>
        <dbReference type="ARBA" id="ARBA00025198"/>
    </source>
</evidence>
<evidence type="ECO:0000256" key="8">
    <source>
        <dbReference type="ARBA" id="ARBA00023310"/>
    </source>
</evidence>
<dbReference type="Proteomes" id="UP000198824">
    <property type="component" value="Unassembled WGS sequence"/>
</dbReference>
<evidence type="ECO:0000313" key="16">
    <source>
        <dbReference type="Proteomes" id="UP000198824"/>
    </source>
</evidence>
<dbReference type="HAMAP" id="MF_01398">
    <property type="entry name" value="ATP_synth_b_bprime"/>
    <property type="match status" value="1"/>
</dbReference>
<feature type="transmembrane region" description="Helical" evidence="12">
    <location>
        <begin position="50"/>
        <end position="67"/>
    </location>
</feature>
<evidence type="ECO:0000313" key="15">
    <source>
        <dbReference type="EMBL" id="SFR79345.1"/>
    </source>
</evidence>
<evidence type="ECO:0000256" key="2">
    <source>
        <dbReference type="ARBA" id="ARBA00022547"/>
    </source>
</evidence>
<dbReference type="RefSeq" id="WP_093309880.1">
    <property type="nucleotide sequence ID" value="NZ_FOZG01000001.1"/>
</dbReference>
<evidence type="ECO:0000256" key="7">
    <source>
        <dbReference type="ARBA" id="ARBA00023136"/>
    </source>
</evidence>
<dbReference type="STRING" id="1166337.SAMN05192580_0383"/>
<keyword evidence="4 12" id="KW-0375">Hydrogen ion transport</keyword>
<evidence type="ECO:0000256" key="11">
    <source>
        <dbReference type="ARBA" id="ARBA00037847"/>
    </source>
</evidence>
<dbReference type="GO" id="GO:0045259">
    <property type="term" value="C:proton-transporting ATP synthase complex"/>
    <property type="evidence" value="ECO:0007669"/>
    <property type="project" value="UniProtKB-KW"/>
</dbReference>
<dbReference type="EMBL" id="FOZG01000001">
    <property type="protein sequence ID" value="SFR79345.1"/>
    <property type="molecule type" value="Genomic_DNA"/>
</dbReference>
<dbReference type="AlphaFoldDB" id="A0A1I6JK58"/>
<keyword evidence="5 12" id="KW-1133">Transmembrane helix</keyword>
<evidence type="ECO:0000256" key="4">
    <source>
        <dbReference type="ARBA" id="ARBA00022781"/>
    </source>
</evidence>
<evidence type="ECO:0000256" key="1">
    <source>
        <dbReference type="ARBA" id="ARBA00022448"/>
    </source>
</evidence>
<keyword evidence="7 12" id="KW-0472">Membrane</keyword>
<evidence type="ECO:0000256" key="10">
    <source>
        <dbReference type="ARBA" id="ARBA00025614"/>
    </source>
</evidence>
<dbReference type="OrthoDB" id="7391503at2"/>
<evidence type="ECO:0000256" key="12">
    <source>
        <dbReference type="HAMAP-Rule" id="MF_01398"/>
    </source>
</evidence>
<sequence length="206" mass="21172">MAENGSAIVAHNLENADKAQGLQPNAHVGAATTAGEHNIHAEPTVLGWDATGWVAVAMTVLILILIVKRVPAVIGAALDKQIAGIRASLDDAARLRADAEALKAEYAKKAADAAREADEIVAHAREEAAGIVAQAEADAADLIARRGRMAEDKIAAAERAAVAEVRAKAADAAGKAAALLIAERHGADADRALIDRTISGIGPRLN</sequence>
<keyword evidence="8 12" id="KW-0066">ATP synthesis</keyword>
<evidence type="ECO:0000256" key="5">
    <source>
        <dbReference type="ARBA" id="ARBA00022989"/>
    </source>
</evidence>